<dbReference type="EMBL" id="VCAU01000071">
    <property type="protein sequence ID" value="KAF9886807.1"/>
    <property type="molecule type" value="Genomic_DNA"/>
</dbReference>
<accession>A0AAD4CIB0</accession>
<dbReference type="AlphaFoldDB" id="A0AAD4CIB0"/>
<reference evidence="2" key="2">
    <citation type="submission" date="2020-02" db="EMBL/GenBank/DDBJ databases">
        <authorList>
            <person name="Gilchrist C.L.M."/>
            <person name="Chooi Y.-H."/>
        </authorList>
    </citation>
    <scope>NUCLEOTIDE SEQUENCE</scope>
    <source>
        <strain evidence="2">MST-FP2251</strain>
    </source>
</reference>
<evidence type="ECO:0000256" key="1">
    <source>
        <dbReference type="ARBA" id="ARBA00005179"/>
    </source>
</evidence>
<name>A0AAD4CIB0_ASPNN</name>
<dbReference type="PANTHER" id="PTHR39598:SF1">
    <property type="entry name" value="AUSTINOID BIOSYNTHESIS CLUSTERS PROTEIN F-RELATED"/>
    <property type="match status" value="1"/>
</dbReference>
<reference evidence="2" key="1">
    <citation type="journal article" date="2019" name="Beilstein J. Org. Chem.">
        <title>Nanangenines: drimane sesquiterpenoids as the dominant metabolite cohort of a novel Australian fungus, Aspergillus nanangensis.</title>
        <authorList>
            <person name="Lacey H.J."/>
            <person name="Gilchrist C.L.M."/>
            <person name="Crombie A."/>
            <person name="Kalaitzis J.A."/>
            <person name="Vuong D."/>
            <person name="Rutledge P.J."/>
            <person name="Turner P."/>
            <person name="Pitt J.I."/>
            <person name="Lacey E."/>
            <person name="Chooi Y.H."/>
            <person name="Piggott A.M."/>
        </authorList>
    </citation>
    <scope>NUCLEOTIDE SEQUENCE</scope>
    <source>
        <strain evidence="2">MST-FP2251</strain>
    </source>
</reference>
<keyword evidence="3" id="KW-1185">Reference proteome</keyword>
<evidence type="ECO:0000313" key="3">
    <source>
        <dbReference type="Proteomes" id="UP001194746"/>
    </source>
</evidence>
<gene>
    <name evidence="2" type="ORF">FE257_011054</name>
</gene>
<dbReference type="Proteomes" id="UP001194746">
    <property type="component" value="Unassembled WGS sequence"/>
</dbReference>
<protein>
    <submittedName>
        <fullName evidence="2">Uncharacterized protein</fullName>
    </submittedName>
</protein>
<evidence type="ECO:0000313" key="2">
    <source>
        <dbReference type="EMBL" id="KAF9886807.1"/>
    </source>
</evidence>
<sequence length="145" mass="16402">MGVTREQLLESTRVFLANMNDFSPDVVLSGRTEDCTTLLAPRSLGAETLSNEKFRSFFTDITAQMKNFRLEFMPGASPIVDEVNRKVVMHLKSYADVVSGTYENEYIFIITFNEDGTLLQDCIEFVDSGYFQKFLARQEAALKSA</sequence>
<dbReference type="InterPro" id="IPR050977">
    <property type="entry name" value="Fungal_Meroterpenoid_Isomerase"/>
</dbReference>
<comment type="pathway">
    <text evidence="1">Secondary metabolite biosynthesis.</text>
</comment>
<proteinExistence type="predicted"/>
<comment type="caution">
    <text evidence="2">The sequence shown here is derived from an EMBL/GenBank/DDBJ whole genome shotgun (WGS) entry which is preliminary data.</text>
</comment>
<organism evidence="2 3">
    <name type="scientific">Aspergillus nanangensis</name>
    <dbReference type="NCBI Taxonomy" id="2582783"/>
    <lineage>
        <taxon>Eukaryota</taxon>
        <taxon>Fungi</taxon>
        <taxon>Dikarya</taxon>
        <taxon>Ascomycota</taxon>
        <taxon>Pezizomycotina</taxon>
        <taxon>Eurotiomycetes</taxon>
        <taxon>Eurotiomycetidae</taxon>
        <taxon>Eurotiales</taxon>
        <taxon>Aspergillaceae</taxon>
        <taxon>Aspergillus</taxon>
        <taxon>Aspergillus subgen. Circumdati</taxon>
    </lineage>
</organism>
<dbReference type="PANTHER" id="PTHR39598">
    <property type="entry name" value="AUSTINOL SYNTHESIS PROTEIN F-RELATED"/>
    <property type="match status" value="1"/>
</dbReference>